<evidence type="ECO:0000313" key="2">
    <source>
        <dbReference type="EMBL" id="PIP50733.1"/>
    </source>
</evidence>
<feature type="transmembrane region" description="Helical" evidence="1">
    <location>
        <begin position="23"/>
        <end position="45"/>
    </location>
</feature>
<gene>
    <name evidence="2" type="ORF">COX11_02595</name>
</gene>
<comment type="caution">
    <text evidence="2">The sequence shown here is derived from an EMBL/GenBank/DDBJ whole genome shotgun (WGS) entry which is preliminary data.</text>
</comment>
<accession>A0A2H0AZB3</accession>
<protein>
    <submittedName>
        <fullName evidence="2">Uncharacterized protein</fullName>
    </submittedName>
</protein>
<evidence type="ECO:0000256" key="1">
    <source>
        <dbReference type="SAM" id="Phobius"/>
    </source>
</evidence>
<proteinExistence type="predicted"/>
<reference evidence="2 3" key="1">
    <citation type="submission" date="2017-09" db="EMBL/GenBank/DDBJ databases">
        <title>Depth-based differentiation of microbial function through sediment-hosted aquifers and enrichment of novel symbionts in the deep terrestrial subsurface.</title>
        <authorList>
            <person name="Probst A.J."/>
            <person name="Ladd B."/>
            <person name="Jarett J.K."/>
            <person name="Geller-Mcgrath D.E."/>
            <person name="Sieber C.M."/>
            <person name="Emerson J.B."/>
            <person name="Anantharaman K."/>
            <person name="Thomas B.C."/>
            <person name="Malmstrom R."/>
            <person name="Stieglmeier M."/>
            <person name="Klingl A."/>
            <person name="Woyke T."/>
            <person name="Ryan C.M."/>
            <person name="Banfield J.F."/>
        </authorList>
    </citation>
    <scope>NUCLEOTIDE SEQUENCE [LARGE SCALE GENOMIC DNA]</scope>
    <source>
        <strain evidence="2">CG23_combo_of_CG06-09_8_20_14_all_41_73</strain>
    </source>
</reference>
<name>A0A2H0AZB3_9BACT</name>
<keyword evidence="1" id="KW-0812">Transmembrane</keyword>
<keyword evidence="1" id="KW-0472">Membrane</keyword>
<dbReference type="AlphaFoldDB" id="A0A2H0AZB3"/>
<sequence>MTKTTAYDIIRPPLDKEVTNMRWWHVVGVIIIGAGLGGIIVSNALEQSDGTRQRRAAKAAAIQADVARIAAADPKEWSRMLVGKPGSDYFPRLGLRAYHPDPDYAFGAGGQIVVTNDAGLMWLVIESRGDVWEMDGPWTKVR</sequence>
<dbReference type="EMBL" id="PCSO01000104">
    <property type="protein sequence ID" value="PIP50733.1"/>
    <property type="molecule type" value="Genomic_DNA"/>
</dbReference>
<dbReference type="Proteomes" id="UP000230671">
    <property type="component" value="Unassembled WGS sequence"/>
</dbReference>
<organism evidence="2 3">
    <name type="scientific">Candidatus Berkelbacteria bacterium CG23_combo_of_CG06-09_8_20_14_all_41_73</name>
    <dbReference type="NCBI Taxonomy" id="1974519"/>
    <lineage>
        <taxon>Bacteria</taxon>
        <taxon>Candidatus Berkelbacteria</taxon>
    </lineage>
</organism>
<keyword evidence="1" id="KW-1133">Transmembrane helix</keyword>
<evidence type="ECO:0000313" key="3">
    <source>
        <dbReference type="Proteomes" id="UP000230671"/>
    </source>
</evidence>